<evidence type="ECO:0008006" key="3">
    <source>
        <dbReference type="Google" id="ProtNLM"/>
    </source>
</evidence>
<evidence type="ECO:0000313" key="1">
    <source>
        <dbReference type="EMBL" id="KAK0599170.1"/>
    </source>
</evidence>
<dbReference type="PANTHER" id="PTHR34427">
    <property type="entry name" value="DUF4283 DOMAIN PROTEIN"/>
    <property type="match status" value="1"/>
</dbReference>
<evidence type="ECO:0000313" key="2">
    <source>
        <dbReference type="Proteomes" id="UP001168877"/>
    </source>
</evidence>
<dbReference type="EMBL" id="JAUESC010000003">
    <property type="protein sequence ID" value="KAK0599170.1"/>
    <property type="molecule type" value="Genomic_DNA"/>
</dbReference>
<gene>
    <name evidence="1" type="ORF">LWI29_002920</name>
</gene>
<reference evidence="1" key="2">
    <citation type="submission" date="2023-06" db="EMBL/GenBank/DDBJ databases">
        <authorList>
            <person name="Swenson N.G."/>
            <person name="Wegrzyn J.L."/>
            <person name="Mcevoy S.L."/>
        </authorList>
    </citation>
    <scope>NUCLEOTIDE SEQUENCE</scope>
    <source>
        <strain evidence="1">NS2018</strain>
        <tissue evidence="1">Leaf</tissue>
    </source>
</reference>
<keyword evidence="2" id="KW-1185">Reference proteome</keyword>
<reference evidence="1" key="1">
    <citation type="journal article" date="2022" name="Plant J.">
        <title>Strategies of tolerance reflected in two North American maple genomes.</title>
        <authorList>
            <person name="McEvoy S.L."/>
            <person name="Sezen U.U."/>
            <person name="Trouern-Trend A."/>
            <person name="McMahon S.M."/>
            <person name="Schaberg P.G."/>
            <person name="Yang J."/>
            <person name="Wegrzyn J.L."/>
            <person name="Swenson N.G."/>
        </authorList>
    </citation>
    <scope>NUCLEOTIDE SEQUENCE</scope>
    <source>
        <strain evidence="1">NS2018</strain>
    </source>
</reference>
<accession>A0AA39W0Q4</accession>
<comment type="caution">
    <text evidence="1">The sequence shown here is derived from an EMBL/GenBank/DDBJ whole genome shotgun (WGS) entry which is preliminary data.</text>
</comment>
<organism evidence="1 2">
    <name type="scientific">Acer saccharum</name>
    <name type="common">Sugar maple</name>
    <dbReference type="NCBI Taxonomy" id="4024"/>
    <lineage>
        <taxon>Eukaryota</taxon>
        <taxon>Viridiplantae</taxon>
        <taxon>Streptophyta</taxon>
        <taxon>Embryophyta</taxon>
        <taxon>Tracheophyta</taxon>
        <taxon>Spermatophyta</taxon>
        <taxon>Magnoliopsida</taxon>
        <taxon>eudicotyledons</taxon>
        <taxon>Gunneridae</taxon>
        <taxon>Pentapetalae</taxon>
        <taxon>rosids</taxon>
        <taxon>malvids</taxon>
        <taxon>Sapindales</taxon>
        <taxon>Sapindaceae</taxon>
        <taxon>Hippocastanoideae</taxon>
        <taxon>Acereae</taxon>
        <taxon>Acer</taxon>
    </lineage>
</organism>
<protein>
    <recommendedName>
        <fullName evidence="3">DUF4283 domain-containing protein</fullName>
    </recommendedName>
</protein>
<dbReference type="AlphaFoldDB" id="A0AA39W0Q4"/>
<name>A0AA39W0Q4_ACESA</name>
<sequence length="314" mass="35825">MHVYGWLIVAKVANHAGSKKTVSASKEEVLGAIGVSNYRINRVGVTRGIQGKESEDIRGGKGGKGRMKTFAEAVFSGGVSESSDVQVDVVDDKVVKEVQRMIFGGSRNVSLVFLRDLIKFQKLTSDWYLGASGYFQSTYIEDKLILWRFEFDKDCAGFITNRFLWEDSFSSMEKWSSSVVVKSRLTWINFFGTPLCHWNSEFFLQMGKEVGEPLRIDDDALFKKRLFKGRVLVLINLGVSCPKYINIKVGNEAFRLRVEEQNFPVEVQWVERFLELEVRKTKRWEKGNGCSTIGQQFYSANDDVTREKDVNTRT</sequence>
<dbReference type="PANTHER" id="PTHR34427:SF5">
    <property type="entry name" value="DUF4283 DOMAIN-CONTAINING PROTEIN"/>
    <property type="match status" value="1"/>
</dbReference>
<dbReference type="Proteomes" id="UP001168877">
    <property type="component" value="Unassembled WGS sequence"/>
</dbReference>
<proteinExistence type="predicted"/>